<accession>A0ABW6D4I3</accession>
<sequence>MNYKHHIYLHPTDLPQSWDSIAQSSIFLQKEYLTALASSEPANVKNLFVGIFQDDLMVAVALIQQIDLNQLQTFGTRDHGLKIKLRDFLFKNFAGKLTIVGNNMLTGQHAIACSEGTNTSAILAYLKEQVLPEFPGQHIHILKDFPEEELIHFQQPIFDKSLKFTSQPSMCFSTETAWTKEQDYVDALSKKYRDQYKRARKKADGIEKRQLSLSEIIEQEERIYELYYHVAENAPFNTFFLAKNHFCSLKENMGDAFRFFAYFEAGKLIGFNTLFHHEDILETYFLGYDPSIQKEKMLYLNMLYDMVGCAIVNQFKHINFGRTAMEIKSSIGAVPVNMYGFMEHKYPWINRHLASIFRVLEPEVSWIQRHPFKS</sequence>
<keyword evidence="2" id="KW-0808">Transferase</keyword>
<dbReference type="EC" id="2.3.1.-" evidence="2"/>
<reference evidence="2 3" key="1">
    <citation type="submission" date="2024-03" db="EMBL/GenBank/DDBJ databases">
        <title>Aquirufa genome sequencing.</title>
        <authorList>
            <person name="Pitt A."/>
            <person name="Hahn M.W."/>
        </authorList>
    </citation>
    <scope>NUCLEOTIDE SEQUENCE [LARGE SCALE GENOMIC DNA]</scope>
    <source>
        <strain evidence="2 3">PLAD-142S6K</strain>
    </source>
</reference>
<dbReference type="SUPFAM" id="SSF55729">
    <property type="entry name" value="Acyl-CoA N-acyltransferases (Nat)"/>
    <property type="match status" value="1"/>
</dbReference>
<organism evidence="2 3">
    <name type="scientific">Aquirufa echingensis</name>
    <dbReference type="NCBI Taxonomy" id="3096516"/>
    <lineage>
        <taxon>Bacteria</taxon>
        <taxon>Pseudomonadati</taxon>
        <taxon>Bacteroidota</taxon>
        <taxon>Cytophagia</taxon>
        <taxon>Cytophagales</taxon>
        <taxon>Flectobacillaceae</taxon>
        <taxon>Aquirufa</taxon>
    </lineage>
</organism>
<dbReference type="Pfam" id="PF13480">
    <property type="entry name" value="Acetyltransf_6"/>
    <property type="match status" value="1"/>
</dbReference>
<keyword evidence="3" id="KW-1185">Reference proteome</keyword>
<evidence type="ECO:0000313" key="2">
    <source>
        <dbReference type="EMBL" id="MFD3275207.1"/>
    </source>
</evidence>
<dbReference type="Proteomes" id="UP001598114">
    <property type="component" value="Unassembled WGS sequence"/>
</dbReference>
<evidence type="ECO:0000259" key="1">
    <source>
        <dbReference type="Pfam" id="PF13480"/>
    </source>
</evidence>
<keyword evidence="2" id="KW-0012">Acyltransferase</keyword>
<dbReference type="InterPro" id="IPR016181">
    <property type="entry name" value="Acyl_CoA_acyltransferase"/>
</dbReference>
<proteinExistence type="predicted"/>
<evidence type="ECO:0000313" key="3">
    <source>
        <dbReference type="Proteomes" id="UP001598114"/>
    </source>
</evidence>
<protein>
    <submittedName>
        <fullName evidence="2">GNAT family N-acetyltransferase</fullName>
        <ecNumber evidence="2">2.3.1.-</ecNumber>
    </submittedName>
</protein>
<gene>
    <name evidence="2" type="ORF">SKC38_03095</name>
</gene>
<dbReference type="RefSeq" id="WP_377974998.1">
    <property type="nucleotide sequence ID" value="NZ_JBBKYA010000002.1"/>
</dbReference>
<dbReference type="Gene3D" id="3.40.630.30">
    <property type="match status" value="1"/>
</dbReference>
<dbReference type="InterPro" id="IPR038740">
    <property type="entry name" value="BioF2-like_GNAT_dom"/>
</dbReference>
<feature type="domain" description="BioF2-like acetyltransferase" evidence="1">
    <location>
        <begin position="190"/>
        <end position="328"/>
    </location>
</feature>
<comment type="caution">
    <text evidence="2">The sequence shown here is derived from an EMBL/GenBank/DDBJ whole genome shotgun (WGS) entry which is preliminary data.</text>
</comment>
<dbReference type="EMBL" id="JBBKYA010000002">
    <property type="protein sequence ID" value="MFD3275207.1"/>
    <property type="molecule type" value="Genomic_DNA"/>
</dbReference>
<name>A0ABW6D4I3_9BACT</name>
<dbReference type="GO" id="GO:0016746">
    <property type="term" value="F:acyltransferase activity"/>
    <property type="evidence" value="ECO:0007669"/>
    <property type="project" value="UniProtKB-KW"/>
</dbReference>